<dbReference type="SUPFAM" id="SSF102405">
    <property type="entry name" value="MCP/YpsA-like"/>
    <property type="match status" value="1"/>
</dbReference>
<gene>
    <name evidence="3" type="ORF">SAMN02745121_03839</name>
</gene>
<dbReference type="PANTHER" id="PTHR43022">
    <property type="entry name" value="PROTEIN SMF"/>
    <property type="match status" value="1"/>
</dbReference>
<evidence type="ECO:0000313" key="3">
    <source>
        <dbReference type="EMBL" id="SFE32537.1"/>
    </source>
</evidence>
<proteinExistence type="inferred from homology"/>
<dbReference type="Gene3D" id="3.40.50.450">
    <property type="match status" value="1"/>
</dbReference>
<dbReference type="PANTHER" id="PTHR43022:SF1">
    <property type="entry name" value="PROTEIN SMF"/>
    <property type="match status" value="1"/>
</dbReference>
<evidence type="ECO:0000259" key="2">
    <source>
        <dbReference type="Pfam" id="PF02481"/>
    </source>
</evidence>
<dbReference type="EMBL" id="FOMX01000012">
    <property type="protein sequence ID" value="SFE32537.1"/>
    <property type="molecule type" value="Genomic_DNA"/>
</dbReference>
<name>A0A1I1ZLE0_9BACT</name>
<protein>
    <submittedName>
        <fullName evidence="3">DNA recombination-mediator protein A</fullName>
    </submittedName>
</protein>
<reference evidence="4" key="1">
    <citation type="submission" date="2016-10" db="EMBL/GenBank/DDBJ databases">
        <authorList>
            <person name="Varghese N."/>
            <person name="Submissions S."/>
        </authorList>
    </citation>
    <scope>NUCLEOTIDE SEQUENCE [LARGE SCALE GENOMIC DNA]</scope>
    <source>
        <strain evidence="4">ATCC 25963</strain>
    </source>
</reference>
<dbReference type="GO" id="GO:0009294">
    <property type="term" value="P:DNA-mediated transformation"/>
    <property type="evidence" value="ECO:0007669"/>
    <property type="project" value="InterPro"/>
</dbReference>
<dbReference type="InterPro" id="IPR057666">
    <property type="entry name" value="DrpA_SLOG"/>
</dbReference>
<dbReference type="OrthoDB" id="9785707at2"/>
<evidence type="ECO:0000313" key="4">
    <source>
        <dbReference type="Proteomes" id="UP000199400"/>
    </source>
</evidence>
<organism evidence="3 4">
    <name type="scientific">Nannocystis exedens</name>
    <dbReference type="NCBI Taxonomy" id="54"/>
    <lineage>
        <taxon>Bacteria</taxon>
        <taxon>Pseudomonadati</taxon>
        <taxon>Myxococcota</taxon>
        <taxon>Polyangia</taxon>
        <taxon>Nannocystales</taxon>
        <taxon>Nannocystaceae</taxon>
        <taxon>Nannocystis</taxon>
    </lineage>
</organism>
<dbReference type="Pfam" id="PF02481">
    <property type="entry name" value="DNA_processg_A"/>
    <property type="match status" value="1"/>
</dbReference>
<keyword evidence="4" id="KW-1185">Reference proteome</keyword>
<dbReference type="Proteomes" id="UP000199400">
    <property type="component" value="Unassembled WGS sequence"/>
</dbReference>
<dbReference type="STRING" id="54.SAMN02745121_03839"/>
<accession>A0A1I1ZLE0</accession>
<evidence type="ECO:0000256" key="1">
    <source>
        <dbReference type="ARBA" id="ARBA00006525"/>
    </source>
</evidence>
<feature type="domain" description="Smf/DprA SLOG" evidence="2">
    <location>
        <begin position="87"/>
        <end position="249"/>
    </location>
</feature>
<sequence>MMSLFNAAAVPPSGHPCQGVGHALATPIRSRSARTILRNVRACQSSRVDFVQARAAGERLLHVFTTRTVPSVDLGLATAGPCFLAGELPPGPRLAIVGSRAARRDRLALLGPALTAVQAAGFALISGGALGVDIAAHRAALASGVPQLAVLPCGADRPYPSQHVPWYRSIAAAPRSGLLFCHPPGTEPCRQMFASRNAIVVDMAAAVLVVEAAARSGSHGTGLLALKHRRRLAVVLGSPGCADLAARGATGLPCEPDAFAPAFAAWLAGEAPCASRFPAELAWLDAALAAAGPRGLSLDAIPDPLHRLVDLLTAQRLGLVVESPPGRYRRVG</sequence>
<comment type="similarity">
    <text evidence="1">Belongs to the DprA/Smf family.</text>
</comment>
<dbReference type="InterPro" id="IPR003488">
    <property type="entry name" value="DprA"/>
</dbReference>
<dbReference type="AlphaFoldDB" id="A0A1I1ZLE0"/>